<dbReference type="PROSITE" id="PS50011">
    <property type="entry name" value="PROTEIN_KINASE_DOM"/>
    <property type="match status" value="1"/>
</dbReference>
<dbReference type="InterPro" id="IPR045307">
    <property type="entry name" value="ADCK1_dom"/>
</dbReference>
<reference evidence="2" key="1">
    <citation type="submission" date="2020-04" db="EMBL/GenBank/DDBJ databases">
        <authorList>
            <person name="Alioto T."/>
            <person name="Alioto T."/>
            <person name="Gomez Garrido J."/>
        </authorList>
    </citation>
    <scope>NUCLEOTIDE SEQUENCE</scope>
    <source>
        <strain evidence="2">A484AB</strain>
    </source>
</reference>
<gene>
    <name evidence="2" type="ORF">PACLA_8A003293</name>
</gene>
<dbReference type="CDD" id="cd13969">
    <property type="entry name" value="ADCK1-like"/>
    <property type="match status" value="1"/>
</dbReference>
<dbReference type="PANTHER" id="PTHR43173">
    <property type="entry name" value="ABC1 FAMILY PROTEIN"/>
    <property type="match status" value="1"/>
</dbReference>
<keyword evidence="2" id="KW-0808">Transferase</keyword>
<comment type="similarity">
    <text evidence="1">Belongs to the protein kinase superfamily. ADCK protein kinase family.</text>
</comment>
<dbReference type="SUPFAM" id="SSF56112">
    <property type="entry name" value="Protein kinase-like (PK-like)"/>
    <property type="match status" value="1"/>
</dbReference>
<dbReference type="Proteomes" id="UP001152795">
    <property type="component" value="Unassembled WGS sequence"/>
</dbReference>
<dbReference type="GO" id="GO:0004672">
    <property type="term" value="F:protein kinase activity"/>
    <property type="evidence" value="ECO:0007669"/>
    <property type="project" value="InterPro"/>
</dbReference>
<dbReference type="Pfam" id="PF03109">
    <property type="entry name" value="ABC1"/>
    <property type="match status" value="1"/>
</dbReference>
<accession>A0A7D9IVT1</accession>
<dbReference type="GO" id="GO:0005524">
    <property type="term" value="F:ATP binding"/>
    <property type="evidence" value="ECO:0007669"/>
    <property type="project" value="InterPro"/>
</dbReference>
<dbReference type="GO" id="GO:0005743">
    <property type="term" value="C:mitochondrial inner membrane"/>
    <property type="evidence" value="ECO:0007669"/>
    <property type="project" value="TreeGrafter"/>
</dbReference>
<sequence>MATGSGIVYFFGGVKEARQTGQGVVRFTRTALTVLQISYDYKKTLWKLDKTSELYKELQSQVHSRSAKRLCDLCFHNAGLYIKIGQHLGSLDYLLPKEYTRVLKIFHHTAPRSSLEDIHHVFQHELGQMPDELFESFDVEPLGSASLAQVHKAVLKDGGTVAVKVQHKDIQDHSSSDVKTMEFLVNIVKRVFPEFQFTWLVEETKRNLPLELDFLNEGKNSEKLQEKFSRLKFLKIPKVFWEFSSKRILTMEYCEGGHVNDLEYMRGHDISSDEVSSKVGQIYSEMIFVQGCIHCDPHPGNILIRKNTRGVVEIVLLDHGLYQEITDDFRVNYCKLWQAIISANLEGIKRYSEKMDVGEYYGIFSCMLAARTWNTVVSGMKRTPYSQNE</sequence>
<dbReference type="OrthoDB" id="427480at2759"/>
<dbReference type="GO" id="GO:0055088">
    <property type="term" value="P:lipid homeostasis"/>
    <property type="evidence" value="ECO:0007669"/>
    <property type="project" value="TreeGrafter"/>
</dbReference>
<feature type="non-terminal residue" evidence="2">
    <location>
        <position position="389"/>
    </location>
</feature>
<comment type="caution">
    <text evidence="2">The sequence shown here is derived from an EMBL/GenBank/DDBJ whole genome shotgun (WGS) entry which is preliminary data.</text>
</comment>
<dbReference type="InterPro" id="IPR000719">
    <property type="entry name" value="Prot_kinase_dom"/>
</dbReference>
<proteinExistence type="inferred from homology"/>
<evidence type="ECO:0000256" key="1">
    <source>
        <dbReference type="ARBA" id="ARBA00009670"/>
    </source>
</evidence>
<dbReference type="PANTHER" id="PTHR43173:SF19">
    <property type="entry name" value="AARF DOMAIN-CONTAINING PROTEIN KINASE 1"/>
    <property type="match status" value="1"/>
</dbReference>
<dbReference type="GO" id="GO:0007005">
    <property type="term" value="P:mitochondrion organization"/>
    <property type="evidence" value="ECO:0007669"/>
    <property type="project" value="TreeGrafter"/>
</dbReference>
<dbReference type="InterPro" id="IPR051130">
    <property type="entry name" value="Mito_struct-func_regulator"/>
</dbReference>
<dbReference type="InterPro" id="IPR011009">
    <property type="entry name" value="Kinase-like_dom_sf"/>
</dbReference>
<name>A0A7D9IVT1_PARCT</name>
<organism evidence="2 3">
    <name type="scientific">Paramuricea clavata</name>
    <name type="common">Red gorgonian</name>
    <name type="synonym">Violescent sea-whip</name>
    <dbReference type="NCBI Taxonomy" id="317549"/>
    <lineage>
        <taxon>Eukaryota</taxon>
        <taxon>Metazoa</taxon>
        <taxon>Cnidaria</taxon>
        <taxon>Anthozoa</taxon>
        <taxon>Octocorallia</taxon>
        <taxon>Malacalcyonacea</taxon>
        <taxon>Plexauridae</taxon>
        <taxon>Paramuricea</taxon>
    </lineage>
</organism>
<dbReference type="EMBL" id="CACRXK020008231">
    <property type="protein sequence ID" value="CAB4014282.1"/>
    <property type="molecule type" value="Genomic_DNA"/>
</dbReference>
<evidence type="ECO:0000313" key="3">
    <source>
        <dbReference type="Proteomes" id="UP001152795"/>
    </source>
</evidence>
<dbReference type="AlphaFoldDB" id="A0A7D9IVT1"/>
<protein>
    <submittedName>
        <fullName evidence="2">Uncharacterized aarF domain-containing kinase 1-like</fullName>
    </submittedName>
</protein>
<keyword evidence="3" id="KW-1185">Reference proteome</keyword>
<evidence type="ECO:0000313" key="2">
    <source>
        <dbReference type="EMBL" id="CAB4014282.1"/>
    </source>
</evidence>
<dbReference type="InterPro" id="IPR004147">
    <property type="entry name" value="ABC1_dom"/>
</dbReference>
<keyword evidence="2" id="KW-0418">Kinase</keyword>
<dbReference type="Gene3D" id="1.10.510.10">
    <property type="entry name" value="Transferase(Phosphotransferase) domain 1"/>
    <property type="match status" value="1"/>
</dbReference>